<keyword evidence="2" id="KW-1185">Reference proteome</keyword>
<proteinExistence type="predicted"/>
<dbReference type="AlphaFoldDB" id="A0A388M2A7"/>
<evidence type="ECO:0000313" key="1">
    <source>
        <dbReference type="EMBL" id="GBG88718.1"/>
    </source>
</evidence>
<gene>
    <name evidence="1" type="ORF">CBR_g48248</name>
</gene>
<sequence length="910" mass="103972">MPRWLPSLTYSGGPEIPVNVKGGVSVVMSEEGIWTDLEPTYQTVMLVESDAFLWIETIWTKVSLTRLAPSLLDLEFRGTVEARGWVYLSKEKENAMIIEFALGLLPYKLFKEAEREVVWAACQLVEMVMEEIDVRVELGDRRNVRKPFKTLRGSRMAREQSMMERMFRGWTPRRFGGGVEMVLPTRNEWRGTACDWVGVEVVTAMSFLWVERVWNPVRESEARDEIDEGDVESVGTVYLSKEGWHMFCVCLAAGWDPTWILGETERLTWEMGGEFANEGWDEVRSRVVLGGWEELRLPYQLVQTWVPHFVANWFGGYEHIRAVADSLSEVDLGFTWLADAYYRTSLRLGPFHGDRAMEVVEILEALKDDRFTMEDEVEEAILHREVAVTPSYVGDVFLLFERVWMAMARRRVRTAQRPAHPRPSLEIDNGWEVSLSASYEVRGIDVEWRAVILGQNQAFMLVECLWSGMRFNRGPGGDLYTDLGVTRTLYLPETGWQMLGTELALGHGLLPIFRRAARALNRIGHKGYLSDAKKKLTFNGANITKFLIDYENLAALLRWSEEEKMEHLGQHVSLNLGRDIMAIVAMSASWKEARDVMMRKYLAAEKMATEAELAAVQRKDFATYNDFLREFTLVALRIPGVTNRIKSKYFLRQFTEFDKDKILSAYQQTTKFLNTRDVDFSTITDIAEKMVVTDSLTLLKEGKVIDLTGKTGDKVKRGIESLHDRVHGVDGKIERVKNALMVMQAQVPQSQAVQPPLPPQEAIAPAGIANRGNKRRDPTNEQSKYCTLIGHFVRTCPRLNHDIMLKRCSRTLRGESLGPRGEKINWNSPGGMRQTVIAFNNLDAAVEEAEPVAELTWGQAQGRGPQANFIMESDGRDKVNVTTRQQTAAKRSCRMRSWRMRRKDRVCHQE</sequence>
<comment type="caution">
    <text evidence="1">The sequence shown here is derived from an EMBL/GenBank/DDBJ whole genome shotgun (WGS) entry which is preliminary data.</text>
</comment>
<name>A0A388M2A7_CHABU</name>
<dbReference type="Proteomes" id="UP000265515">
    <property type="component" value="Unassembled WGS sequence"/>
</dbReference>
<evidence type="ECO:0000313" key="2">
    <source>
        <dbReference type="Proteomes" id="UP000265515"/>
    </source>
</evidence>
<evidence type="ECO:0008006" key="3">
    <source>
        <dbReference type="Google" id="ProtNLM"/>
    </source>
</evidence>
<dbReference type="EMBL" id="BFEA01000690">
    <property type="protein sequence ID" value="GBG88718.1"/>
    <property type="molecule type" value="Genomic_DNA"/>
</dbReference>
<protein>
    <recommendedName>
        <fullName evidence="3">Retrotransposon gag domain-containing protein</fullName>
    </recommendedName>
</protein>
<organism evidence="1 2">
    <name type="scientific">Chara braunii</name>
    <name type="common">Braun's stonewort</name>
    <dbReference type="NCBI Taxonomy" id="69332"/>
    <lineage>
        <taxon>Eukaryota</taxon>
        <taxon>Viridiplantae</taxon>
        <taxon>Streptophyta</taxon>
        <taxon>Charophyceae</taxon>
        <taxon>Charales</taxon>
        <taxon>Characeae</taxon>
        <taxon>Chara</taxon>
    </lineage>
</organism>
<accession>A0A388M2A7</accession>
<reference evidence="1 2" key="1">
    <citation type="journal article" date="2018" name="Cell">
        <title>The Chara Genome: Secondary Complexity and Implications for Plant Terrestrialization.</title>
        <authorList>
            <person name="Nishiyama T."/>
            <person name="Sakayama H."/>
            <person name="Vries J.D."/>
            <person name="Buschmann H."/>
            <person name="Saint-Marcoux D."/>
            <person name="Ullrich K.K."/>
            <person name="Haas F.B."/>
            <person name="Vanderstraeten L."/>
            <person name="Becker D."/>
            <person name="Lang D."/>
            <person name="Vosolsobe S."/>
            <person name="Rombauts S."/>
            <person name="Wilhelmsson P.K.I."/>
            <person name="Janitza P."/>
            <person name="Kern R."/>
            <person name="Heyl A."/>
            <person name="Rumpler F."/>
            <person name="Villalobos L.I.A.C."/>
            <person name="Clay J.M."/>
            <person name="Skokan R."/>
            <person name="Toyoda A."/>
            <person name="Suzuki Y."/>
            <person name="Kagoshima H."/>
            <person name="Schijlen E."/>
            <person name="Tajeshwar N."/>
            <person name="Catarino B."/>
            <person name="Hetherington A.J."/>
            <person name="Saltykova A."/>
            <person name="Bonnot C."/>
            <person name="Breuninger H."/>
            <person name="Symeonidi A."/>
            <person name="Radhakrishnan G.V."/>
            <person name="Van Nieuwerburgh F."/>
            <person name="Deforce D."/>
            <person name="Chang C."/>
            <person name="Karol K.G."/>
            <person name="Hedrich R."/>
            <person name="Ulvskov P."/>
            <person name="Glockner G."/>
            <person name="Delwiche C.F."/>
            <person name="Petrasek J."/>
            <person name="Van de Peer Y."/>
            <person name="Friml J."/>
            <person name="Beilby M."/>
            <person name="Dolan L."/>
            <person name="Kohara Y."/>
            <person name="Sugano S."/>
            <person name="Fujiyama A."/>
            <person name="Delaux P.-M."/>
            <person name="Quint M."/>
            <person name="TheiBen G."/>
            <person name="Hagemann M."/>
            <person name="Harholt J."/>
            <person name="Dunand C."/>
            <person name="Zachgo S."/>
            <person name="Langdale J."/>
            <person name="Maumus F."/>
            <person name="Straeten D.V.D."/>
            <person name="Gould S.B."/>
            <person name="Rensing S.A."/>
        </authorList>
    </citation>
    <scope>NUCLEOTIDE SEQUENCE [LARGE SCALE GENOMIC DNA]</scope>
    <source>
        <strain evidence="1 2">S276</strain>
    </source>
</reference>
<dbReference type="Gramene" id="GBG88718">
    <property type="protein sequence ID" value="GBG88718"/>
    <property type="gene ID" value="CBR_g48248"/>
</dbReference>